<accession>A0A0A7S9U0</accession>
<sequence>MNKRWVIALWGVIVLGLTGCDSYPYKADIQKIYDRNNQSGNKAICMMVGDIKRDMYPYTIYYMEGEYLPFSSKTQRAYFNRLKNETLHFFAERGFFTEEWVGETDGKPLYRYNLTDLGRQYVDWGLGETNFCFGRIVVDSIKRTKDGINGIGGGTIRDVYITYHVENIPDWVKEPAVYQLFRYPKEVATGESFEGFHSYRVLGKGKLKSIAGVNRRYQWASSSKKNKDEKTQQSVD</sequence>
<keyword evidence="2" id="KW-1185">Reference proteome</keyword>
<protein>
    <recommendedName>
        <fullName evidence="3">Lipoprotein</fullName>
    </recommendedName>
</protein>
<reference evidence="1 2" key="1">
    <citation type="journal article" date="2014" name="Appl. Environ. Microbiol.">
        <title>Gut symbionts from distinct hosts exhibit genotoxic activity via divergent colibactin biosynthetic pathways.</title>
        <authorList>
            <person name="Engel P."/>
            <person name="Vizcaino M.I."/>
            <person name="Crawford J.M."/>
        </authorList>
    </citation>
    <scope>NUCLEOTIDE SEQUENCE [LARGE SCALE GENOMIC DNA]</scope>
    <source>
        <strain evidence="1 2">PEB0191</strain>
    </source>
</reference>
<evidence type="ECO:0008006" key="3">
    <source>
        <dbReference type="Google" id="ProtNLM"/>
    </source>
</evidence>
<dbReference type="AlphaFoldDB" id="A0A0A7S9U0"/>
<organism evidence="1 2">
    <name type="scientific">Frischella perrara</name>
    <dbReference type="NCBI Taxonomy" id="1267021"/>
    <lineage>
        <taxon>Bacteria</taxon>
        <taxon>Pseudomonadati</taxon>
        <taxon>Pseudomonadota</taxon>
        <taxon>Gammaproteobacteria</taxon>
        <taxon>Orbales</taxon>
        <taxon>Orbaceae</taxon>
        <taxon>Frischella</taxon>
    </lineage>
</organism>
<dbReference type="HOGENOM" id="CLU_1174045_0_0_6"/>
<dbReference type="RefSeq" id="WP_039106283.1">
    <property type="nucleotide sequence ID" value="NZ_CP009056.1"/>
</dbReference>
<proteinExistence type="predicted"/>
<dbReference type="OrthoDB" id="8637570at2"/>
<gene>
    <name evidence="1" type="ORF">FPB0191_02303</name>
</gene>
<dbReference type="EMBL" id="CP009056">
    <property type="protein sequence ID" value="AJA46106.1"/>
    <property type="molecule type" value="Genomic_DNA"/>
</dbReference>
<dbReference type="PROSITE" id="PS51257">
    <property type="entry name" value="PROKAR_LIPOPROTEIN"/>
    <property type="match status" value="1"/>
</dbReference>
<dbReference type="KEGG" id="fpp:FPB0191_02303"/>
<evidence type="ECO:0000313" key="2">
    <source>
        <dbReference type="Proteomes" id="UP000030901"/>
    </source>
</evidence>
<dbReference type="STRING" id="1267021.FPB0191_02303"/>
<evidence type="ECO:0000313" key="1">
    <source>
        <dbReference type="EMBL" id="AJA46106.1"/>
    </source>
</evidence>
<name>A0A0A7S9U0_FRIPE</name>
<dbReference type="Proteomes" id="UP000030901">
    <property type="component" value="Chromosome"/>
</dbReference>